<evidence type="ECO:0000256" key="6">
    <source>
        <dbReference type="ARBA" id="ARBA00023004"/>
    </source>
</evidence>
<dbReference type="GO" id="GO:0051539">
    <property type="term" value="F:4 iron, 4 sulfur cluster binding"/>
    <property type="evidence" value="ECO:0007669"/>
    <property type="project" value="UniProtKB-UniRule"/>
</dbReference>
<dbReference type="InterPro" id="IPR013848">
    <property type="entry name" value="Methylthiotransferase_N"/>
</dbReference>
<dbReference type="EMBL" id="QOQW01000019">
    <property type="protein sequence ID" value="RCK78787.1"/>
    <property type="molecule type" value="Genomic_DNA"/>
</dbReference>
<dbReference type="Proteomes" id="UP000252355">
    <property type="component" value="Unassembled WGS sequence"/>
</dbReference>
<reference evidence="12 13" key="1">
    <citation type="submission" date="2018-05" db="EMBL/GenBank/DDBJ databases">
        <title>A metagenomic window into the 2 km-deep terrestrial subsurface aquifer revealed taxonomically and functionally diverse microbial community comprising novel uncultured bacterial lineages.</title>
        <authorList>
            <person name="Kadnikov V.V."/>
            <person name="Mardanov A.V."/>
            <person name="Beletsky A.V."/>
            <person name="Banks D."/>
            <person name="Pimenov N.V."/>
            <person name="Frank Y.A."/>
            <person name="Karnachuk O.V."/>
            <person name="Ravin N.V."/>
        </authorList>
    </citation>
    <scope>NUCLEOTIDE SEQUENCE [LARGE SCALE GENOMIC DNA]</scope>
    <source>
        <strain evidence="12">BY5</strain>
    </source>
</reference>
<keyword evidence="1 8" id="KW-0004">4Fe-4S</keyword>
<keyword evidence="3 8" id="KW-0808">Transferase</keyword>
<feature type="domain" description="TRAM" evidence="9">
    <location>
        <begin position="365"/>
        <end position="431"/>
    </location>
</feature>
<comment type="subcellular location">
    <subcellularLocation>
        <location evidence="8">Cytoplasm</location>
    </subcellularLocation>
</comment>
<dbReference type="Pfam" id="PF18693">
    <property type="entry name" value="TRAM_2"/>
    <property type="match status" value="1"/>
</dbReference>
<keyword evidence="7 8" id="KW-0411">Iron-sulfur</keyword>
<dbReference type="HAMAP" id="MF_01865">
    <property type="entry name" value="MTTase_RimO"/>
    <property type="match status" value="1"/>
</dbReference>
<dbReference type="Gene3D" id="2.40.50.140">
    <property type="entry name" value="Nucleic acid-binding proteins"/>
    <property type="match status" value="1"/>
</dbReference>
<feature type="binding site" evidence="8">
    <location>
        <position position="153"/>
    </location>
    <ligand>
        <name>[4Fe-4S] cluster</name>
        <dbReference type="ChEBI" id="CHEBI:49883"/>
        <label>2</label>
        <note>4Fe-4S-S-AdoMet</note>
    </ligand>
</feature>
<evidence type="ECO:0000256" key="2">
    <source>
        <dbReference type="ARBA" id="ARBA00022490"/>
    </source>
</evidence>
<comment type="cofactor">
    <cofactor evidence="8">
        <name>[4Fe-4S] cluster</name>
        <dbReference type="ChEBI" id="CHEBI:49883"/>
    </cofactor>
    <text evidence="8">Binds 2 [4Fe-4S] clusters. One cluster is coordinated with 3 cysteines and an exchangeable S-adenosyl-L-methionine.</text>
</comment>
<dbReference type="InterPro" id="IPR005840">
    <property type="entry name" value="Ribosomal_uS12_MeSTrfase_RimO"/>
</dbReference>
<dbReference type="PROSITE" id="PS50926">
    <property type="entry name" value="TRAM"/>
    <property type="match status" value="1"/>
</dbReference>
<dbReference type="PROSITE" id="PS51449">
    <property type="entry name" value="MTTASE_N"/>
    <property type="match status" value="1"/>
</dbReference>
<dbReference type="CDD" id="cd01335">
    <property type="entry name" value="Radical_SAM"/>
    <property type="match status" value="1"/>
</dbReference>
<dbReference type="PROSITE" id="PS51918">
    <property type="entry name" value="RADICAL_SAM"/>
    <property type="match status" value="1"/>
</dbReference>
<dbReference type="InterPro" id="IPR002792">
    <property type="entry name" value="TRAM_dom"/>
</dbReference>
<comment type="function">
    <text evidence="8">Catalyzes the methylthiolation of an aspartic acid residue of ribosomal protein uS12.</text>
</comment>
<evidence type="ECO:0000256" key="5">
    <source>
        <dbReference type="ARBA" id="ARBA00022723"/>
    </source>
</evidence>
<evidence type="ECO:0000256" key="7">
    <source>
        <dbReference type="ARBA" id="ARBA00023014"/>
    </source>
</evidence>
<dbReference type="AlphaFoldDB" id="A0A367ZLR5"/>
<keyword evidence="6 8" id="KW-0408">Iron</keyword>
<accession>A0A367ZLR5</accession>
<feature type="domain" description="Radical SAM core" evidence="11">
    <location>
        <begin position="132"/>
        <end position="362"/>
    </location>
</feature>
<dbReference type="SFLD" id="SFLDS00029">
    <property type="entry name" value="Radical_SAM"/>
    <property type="match status" value="1"/>
</dbReference>
<feature type="domain" description="MTTase N-terminal" evidence="10">
    <location>
        <begin position="1"/>
        <end position="117"/>
    </location>
</feature>
<dbReference type="GO" id="GO:0046872">
    <property type="term" value="F:metal ion binding"/>
    <property type="evidence" value="ECO:0007669"/>
    <property type="project" value="UniProtKB-KW"/>
</dbReference>
<organism evidence="12 13">
    <name type="scientific">Candidatus Ozemobacter sibiricus</name>
    <dbReference type="NCBI Taxonomy" id="2268124"/>
    <lineage>
        <taxon>Bacteria</taxon>
        <taxon>Candidatus Ozemobacteria</taxon>
        <taxon>Candidatus Ozemobacterales</taxon>
        <taxon>Candidatus Ozemobacteraceae</taxon>
        <taxon>Candidatus Ozemobacter</taxon>
    </lineage>
</organism>
<dbReference type="Pfam" id="PF00919">
    <property type="entry name" value="UPF0004"/>
    <property type="match status" value="1"/>
</dbReference>
<dbReference type="SFLD" id="SFLDG01061">
    <property type="entry name" value="methylthiotransferase"/>
    <property type="match status" value="1"/>
</dbReference>
<feature type="binding site" evidence="8">
    <location>
        <position position="80"/>
    </location>
    <ligand>
        <name>[4Fe-4S] cluster</name>
        <dbReference type="ChEBI" id="CHEBI:49883"/>
        <label>1</label>
    </ligand>
</feature>
<dbReference type="Gene3D" id="3.40.50.12160">
    <property type="entry name" value="Methylthiotransferase, N-terminal domain"/>
    <property type="match status" value="1"/>
</dbReference>
<evidence type="ECO:0000256" key="3">
    <source>
        <dbReference type="ARBA" id="ARBA00022679"/>
    </source>
</evidence>
<dbReference type="PANTHER" id="PTHR43837:SF1">
    <property type="entry name" value="RIBOSOMAL PROTEIN US12 METHYLTHIOTRANSFERASE RIMO"/>
    <property type="match status" value="1"/>
</dbReference>
<comment type="catalytic activity">
    <reaction evidence="8">
        <text>L-aspartate(89)-[ribosomal protein uS12]-hydrogen + (sulfur carrier)-SH + AH2 + 2 S-adenosyl-L-methionine = 3-methylsulfanyl-L-aspartate(89)-[ribosomal protein uS12]-hydrogen + (sulfur carrier)-H + 5'-deoxyadenosine + L-methionine + A + S-adenosyl-L-homocysteine + 2 H(+)</text>
        <dbReference type="Rhea" id="RHEA:37087"/>
        <dbReference type="Rhea" id="RHEA-COMP:10460"/>
        <dbReference type="Rhea" id="RHEA-COMP:10461"/>
        <dbReference type="Rhea" id="RHEA-COMP:14737"/>
        <dbReference type="Rhea" id="RHEA-COMP:14739"/>
        <dbReference type="ChEBI" id="CHEBI:13193"/>
        <dbReference type="ChEBI" id="CHEBI:15378"/>
        <dbReference type="ChEBI" id="CHEBI:17319"/>
        <dbReference type="ChEBI" id="CHEBI:17499"/>
        <dbReference type="ChEBI" id="CHEBI:29917"/>
        <dbReference type="ChEBI" id="CHEBI:29961"/>
        <dbReference type="ChEBI" id="CHEBI:57844"/>
        <dbReference type="ChEBI" id="CHEBI:57856"/>
        <dbReference type="ChEBI" id="CHEBI:59789"/>
        <dbReference type="ChEBI" id="CHEBI:64428"/>
        <dbReference type="ChEBI" id="CHEBI:73599"/>
        <dbReference type="EC" id="2.8.4.4"/>
    </reaction>
</comment>
<dbReference type="InterPro" id="IPR012340">
    <property type="entry name" value="NA-bd_OB-fold"/>
</dbReference>
<dbReference type="InterPro" id="IPR038135">
    <property type="entry name" value="Methylthiotransferase_N_sf"/>
</dbReference>
<evidence type="ECO:0000256" key="4">
    <source>
        <dbReference type="ARBA" id="ARBA00022691"/>
    </source>
</evidence>
<dbReference type="InterPro" id="IPR006638">
    <property type="entry name" value="Elp3/MiaA/NifB-like_rSAM"/>
</dbReference>
<evidence type="ECO:0000256" key="1">
    <source>
        <dbReference type="ARBA" id="ARBA00022485"/>
    </source>
</evidence>
<keyword evidence="4 8" id="KW-0949">S-adenosyl-L-methionine</keyword>
<keyword evidence="5 8" id="KW-0479">Metal-binding</keyword>
<evidence type="ECO:0000259" key="10">
    <source>
        <dbReference type="PROSITE" id="PS51449"/>
    </source>
</evidence>
<dbReference type="SFLD" id="SFLDF00274">
    <property type="entry name" value="ribosomal_protein_S12_methylth"/>
    <property type="match status" value="1"/>
</dbReference>
<keyword evidence="2 8" id="KW-0963">Cytoplasm</keyword>
<dbReference type="GO" id="GO:0006400">
    <property type="term" value="P:tRNA modification"/>
    <property type="evidence" value="ECO:0007669"/>
    <property type="project" value="InterPro"/>
</dbReference>
<dbReference type="NCBIfam" id="TIGR00089">
    <property type="entry name" value="MiaB/RimO family radical SAM methylthiotransferase"/>
    <property type="match status" value="1"/>
</dbReference>
<dbReference type="SUPFAM" id="SSF102114">
    <property type="entry name" value="Radical SAM enzymes"/>
    <property type="match status" value="1"/>
</dbReference>
<gene>
    <name evidence="8" type="primary">rimO</name>
    <name evidence="12" type="ORF">OZSIB_1140</name>
</gene>
<dbReference type="PROSITE" id="PS01278">
    <property type="entry name" value="MTTASE_RADICAL"/>
    <property type="match status" value="1"/>
</dbReference>
<dbReference type="GO" id="GO:0103039">
    <property type="term" value="F:protein methylthiotransferase activity"/>
    <property type="evidence" value="ECO:0007669"/>
    <property type="project" value="UniProtKB-EC"/>
</dbReference>
<dbReference type="Gene3D" id="3.80.30.20">
    <property type="entry name" value="tm_1862 like domain"/>
    <property type="match status" value="1"/>
</dbReference>
<dbReference type="PANTHER" id="PTHR43837">
    <property type="entry name" value="RIBOSOMAL PROTEIN S12 METHYLTHIOTRANSFERASE RIMO"/>
    <property type="match status" value="1"/>
</dbReference>
<dbReference type="FunFam" id="3.80.30.20:FF:000001">
    <property type="entry name" value="tRNA-2-methylthio-N(6)-dimethylallyladenosine synthase 2"/>
    <property type="match status" value="1"/>
</dbReference>
<name>A0A367ZLR5_9BACT</name>
<dbReference type="InterPro" id="IPR005839">
    <property type="entry name" value="Methylthiotransferase"/>
</dbReference>
<dbReference type="GO" id="GO:0035599">
    <property type="term" value="F:aspartic acid methylthiotransferase activity"/>
    <property type="evidence" value="ECO:0007669"/>
    <property type="project" value="TreeGrafter"/>
</dbReference>
<dbReference type="Pfam" id="PF04055">
    <property type="entry name" value="Radical_SAM"/>
    <property type="match status" value="1"/>
</dbReference>
<feature type="binding site" evidence="8">
    <location>
        <position position="146"/>
    </location>
    <ligand>
        <name>[4Fe-4S] cluster</name>
        <dbReference type="ChEBI" id="CHEBI:49883"/>
        <label>2</label>
        <note>4Fe-4S-S-AdoMet</note>
    </ligand>
</feature>
<evidence type="ECO:0000313" key="13">
    <source>
        <dbReference type="Proteomes" id="UP000252355"/>
    </source>
</evidence>
<evidence type="ECO:0000313" key="12">
    <source>
        <dbReference type="EMBL" id="RCK78787.1"/>
    </source>
</evidence>
<comment type="caution">
    <text evidence="12">The sequence shown here is derived from an EMBL/GenBank/DDBJ whole genome shotgun (WGS) entry which is preliminary data.</text>
</comment>
<dbReference type="InterPro" id="IPR058240">
    <property type="entry name" value="rSAM_sf"/>
</dbReference>
<dbReference type="EC" id="2.8.4.4" evidence="8"/>
<dbReference type="SMART" id="SM00729">
    <property type="entry name" value="Elp3"/>
    <property type="match status" value="1"/>
</dbReference>
<feature type="binding site" evidence="8">
    <location>
        <position position="10"/>
    </location>
    <ligand>
        <name>[4Fe-4S] cluster</name>
        <dbReference type="ChEBI" id="CHEBI:49883"/>
        <label>1</label>
    </ligand>
</feature>
<evidence type="ECO:0000256" key="8">
    <source>
        <dbReference type="HAMAP-Rule" id="MF_01865"/>
    </source>
</evidence>
<dbReference type="SFLD" id="SFLDG01082">
    <property type="entry name" value="B12-binding_domain_containing"/>
    <property type="match status" value="1"/>
</dbReference>
<sequence length="431" mass="49135">MKFHLISLGCPKNTVDSEDVVATLTRQGLTWVGTPEQADLVLLNTCGFIRDAKEESLRHVFQLLELKKARPRLRVAVFGCLVQRYQEELRREIPEIDHLFTFFDKTSLSALVKGLARRAGGVRPETPARRFLTPNHVGFLKIAEGCSNRCSYCTIPDIRGPFRPRPLDEVLRDAEVLVRTGARELSIMAQDTAGYGVPTRNKELLLELVRKVGEFPTVHWIRLHYLHPRHLDFPFLDALFSLPKVVPYFDIPFQHVSDRLLALMNRAVTKRQIIDLLRHIRGTFKRSVVRTTFIVGFPGESEEEFEELIDFIEDHPIDRLGAFPYSHEEGTPAARLRPRIRAAEKSRRLDQLMTAQQLLSFDRNNKKIGKIDEILIDKADASGLVGRTYGDAFEVDNAVHVPYDATVQPGDFIKVRFTGADAYDLEAERVL</sequence>
<dbReference type="InterPro" id="IPR007197">
    <property type="entry name" value="rSAM"/>
</dbReference>
<proteinExistence type="inferred from homology"/>
<feature type="binding site" evidence="8">
    <location>
        <position position="46"/>
    </location>
    <ligand>
        <name>[4Fe-4S] cluster</name>
        <dbReference type="ChEBI" id="CHEBI:49883"/>
        <label>1</label>
    </ligand>
</feature>
<evidence type="ECO:0000259" key="9">
    <source>
        <dbReference type="PROSITE" id="PS50926"/>
    </source>
</evidence>
<dbReference type="GO" id="GO:0005829">
    <property type="term" value="C:cytosol"/>
    <property type="evidence" value="ECO:0007669"/>
    <property type="project" value="TreeGrafter"/>
</dbReference>
<dbReference type="InterPro" id="IPR023404">
    <property type="entry name" value="rSAM_horseshoe"/>
</dbReference>
<dbReference type="NCBIfam" id="TIGR01125">
    <property type="entry name" value="30S ribosomal protein S12 methylthiotransferase RimO"/>
    <property type="match status" value="1"/>
</dbReference>
<evidence type="ECO:0000259" key="11">
    <source>
        <dbReference type="PROSITE" id="PS51918"/>
    </source>
</evidence>
<comment type="similarity">
    <text evidence="8">Belongs to the methylthiotransferase family. RimO subfamily.</text>
</comment>
<feature type="binding site" evidence="8">
    <location>
        <position position="150"/>
    </location>
    <ligand>
        <name>[4Fe-4S] cluster</name>
        <dbReference type="ChEBI" id="CHEBI:49883"/>
        <label>2</label>
        <note>4Fe-4S-S-AdoMet</note>
    </ligand>
</feature>
<protein>
    <recommendedName>
        <fullName evidence="8">Ribosomal protein uS12 methylthiotransferase RimO</fullName>
        <shortName evidence="8">uS12 MTTase</shortName>
        <shortName evidence="8">uS12 methylthiotransferase</shortName>
        <ecNumber evidence="8">2.8.4.4</ecNumber>
    </recommendedName>
    <alternativeName>
        <fullName evidence="8">Ribosomal protein uS12 (aspartate-C(3))-methylthiotransferase</fullName>
    </alternativeName>
    <alternativeName>
        <fullName evidence="8">Ribosome maturation factor RimO</fullName>
    </alternativeName>
</protein>
<dbReference type="InterPro" id="IPR020612">
    <property type="entry name" value="Methylthiotransferase_CS"/>
</dbReference>